<feature type="transmembrane region" description="Helical" evidence="2">
    <location>
        <begin position="53"/>
        <end position="71"/>
    </location>
</feature>
<accession>A0A3N4IJH9</accession>
<evidence type="ECO:0000256" key="2">
    <source>
        <dbReference type="SAM" id="Phobius"/>
    </source>
</evidence>
<dbReference type="EMBL" id="ML119652">
    <property type="protein sequence ID" value="RPA85796.1"/>
    <property type="molecule type" value="Genomic_DNA"/>
</dbReference>
<keyword evidence="2" id="KW-0472">Membrane</keyword>
<feature type="region of interest" description="Disordered" evidence="1">
    <location>
        <begin position="1"/>
        <end position="29"/>
    </location>
</feature>
<evidence type="ECO:0000256" key="1">
    <source>
        <dbReference type="SAM" id="MobiDB-lite"/>
    </source>
</evidence>
<dbReference type="AlphaFoldDB" id="A0A3N4IJH9"/>
<sequence>MRVETKRNRGERRQKVAGGRDGPGRSEGSRMGWRNITTWMESYVCMSRQLDRFAHWLLLIWAGFFDGRLVASSFWQTPAVELARKNPPPALLLPILISPMHLSSLLLYLRQRSPSAFAGSASFYHLLLTRPSFSRSIYPFSRKGSFLFHPPSLSTRSWRCLHPNLRCYKALKLPPFICYKALKLPPFINIRACKSQSVFVLVSTKALKYEQE</sequence>
<dbReference type="Proteomes" id="UP000275078">
    <property type="component" value="Unassembled WGS sequence"/>
</dbReference>
<reference evidence="3 4" key="1">
    <citation type="journal article" date="2018" name="Nat. Ecol. Evol.">
        <title>Pezizomycetes genomes reveal the molecular basis of ectomycorrhizal truffle lifestyle.</title>
        <authorList>
            <person name="Murat C."/>
            <person name="Payen T."/>
            <person name="Noel B."/>
            <person name="Kuo A."/>
            <person name="Morin E."/>
            <person name="Chen J."/>
            <person name="Kohler A."/>
            <person name="Krizsan K."/>
            <person name="Balestrini R."/>
            <person name="Da Silva C."/>
            <person name="Montanini B."/>
            <person name="Hainaut M."/>
            <person name="Levati E."/>
            <person name="Barry K.W."/>
            <person name="Belfiori B."/>
            <person name="Cichocki N."/>
            <person name="Clum A."/>
            <person name="Dockter R.B."/>
            <person name="Fauchery L."/>
            <person name="Guy J."/>
            <person name="Iotti M."/>
            <person name="Le Tacon F."/>
            <person name="Lindquist E.A."/>
            <person name="Lipzen A."/>
            <person name="Malagnac F."/>
            <person name="Mello A."/>
            <person name="Molinier V."/>
            <person name="Miyauchi S."/>
            <person name="Poulain J."/>
            <person name="Riccioni C."/>
            <person name="Rubini A."/>
            <person name="Sitrit Y."/>
            <person name="Splivallo R."/>
            <person name="Traeger S."/>
            <person name="Wang M."/>
            <person name="Zifcakova L."/>
            <person name="Wipf D."/>
            <person name="Zambonelli A."/>
            <person name="Paolocci F."/>
            <person name="Nowrousian M."/>
            <person name="Ottonello S."/>
            <person name="Baldrian P."/>
            <person name="Spatafora J.W."/>
            <person name="Henrissat B."/>
            <person name="Nagy L.G."/>
            <person name="Aury J.M."/>
            <person name="Wincker P."/>
            <person name="Grigoriev I.V."/>
            <person name="Bonfante P."/>
            <person name="Martin F.M."/>
        </authorList>
    </citation>
    <scope>NUCLEOTIDE SEQUENCE [LARGE SCALE GENOMIC DNA]</scope>
    <source>
        <strain evidence="3 4">RN42</strain>
    </source>
</reference>
<keyword evidence="2" id="KW-1133">Transmembrane helix</keyword>
<name>A0A3N4IJH9_ASCIM</name>
<gene>
    <name evidence="3" type="ORF">BJ508DRAFT_167685</name>
</gene>
<feature type="transmembrane region" description="Helical" evidence="2">
    <location>
        <begin position="91"/>
        <end position="109"/>
    </location>
</feature>
<organism evidence="3 4">
    <name type="scientific">Ascobolus immersus RN42</name>
    <dbReference type="NCBI Taxonomy" id="1160509"/>
    <lineage>
        <taxon>Eukaryota</taxon>
        <taxon>Fungi</taxon>
        <taxon>Dikarya</taxon>
        <taxon>Ascomycota</taxon>
        <taxon>Pezizomycotina</taxon>
        <taxon>Pezizomycetes</taxon>
        <taxon>Pezizales</taxon>
        <taxon>Ascobolaceae</taxon>
        <taxon>Ascobolus</taxon>
    </lineage>
</organism>
<evidence type="ECO:0000313" key="4">
    <source>
        <dbReference type="Proteomes" id="UP000275078"/>
    </source>
</evidence>
<keyword evidence="2" id="KW-0812">Transmembrane</keyword>
<keyword evidence="4" id="KW-1185">Reference proteome</keyword>
<evidence type="ECO:0000313" key="3">
    <source>
        <dbReference type="EMBL" id="RPA85796.1"/>
    </source>
</evidence>
<proteinExistence type="predicted"/>
<feature type="compositionally biased region" description="Basic and acidic residues" evidence="1">
    <location>
        <begin position="1"/>
        <end position="14"/>
    </location>
</feature>
<protein>
    <submittedName>
        <fullName evidence="3">Uncharacterized protein</fullName>
    </submittedName>
</protein>